<accession>W8ESY0</accession>
<keyword evidence="2" id="KW-1185">Reference proteome</keyword>
<dbReference type="EMBL" id="CP007145">
    <property type="protein sequence ID" value="AHJ96269.1"/>
    <property type="molecule type" value="Genomic_DNA"/>
</dbReference>
<proteinExistence type="predicted"/>
<organism evidence="1 2">
    <name type="scientific">Hymenobacter swuensis DY53</name>
    <dbReference type="NCBI Taxonomy" id="1227739"/>
    <lineage>
        <taxon>Bacteria</taxon>
        <taxon>Pseudomonadati</taxon>
        <taxon>Bacteroidota</taxon>
        <taxon>Cytophagia</taxon>
        <taxon>Cytophagales</taxon>
        <taxon>Hymenobacteraceae</taxon>
        <taxon>Hymenobacter</taxon>
    </lineage>
</organism>
<dbReference type="Proteomes" id="UP000019423">
    <property type="component" value="Chromosome"/>
</dbReference>
<dbReference type="AlphaFoldDB" id="W8ESY0"/>
<protein>
    <submittedName>
        <fullName evidence="1">Uncharacterized protein</fullName>
    </submittedName>
</protein>
<dbReference type="KEGG" id="hsw:Hsw_0674"/>
<name>W8ESY0_9BACT</name>
<sequence length="92" mass="10578">MVAVNERTLFYENYFVAAEDIPLPAEYLALPGIETLNWQAYPRLGSFSPEEFEEAATWVANKPYHLSVTEQGESCIIVHFGWHWVGQAHKHQ</sequence>
<evidence type="ECO:0000313" key="1">
    <source>
        <dbReference type="EMBL" id="AHJ96269.1"/>
    </source>
</evidence>
<reference evidence="1 2" key="1">
    <citation type="submission" date="2014-01" db="EMBL/GenBank/DDBJ databases">
        <title>Complete genome sequence of ionizing-radiation resistance bacterium Hymenobacter swuensis DY53.</title>
        <authorList>
            <person name="Jung J.-H."/>
            <person name="Jeong S.-W."/>
            <person name="Joe M.-H."/>
            <person name="Cho y.-j."/>
            <person name="Kim M.-K."/>
            <person name="Lim S.-Y."/>
        </authorList>
    </citation>
    <scope>NUCLEOTIDE SEQUENCE [LARGE SCALE GENOMIC DNA]</scope>
    <source>
        <strain evidence="1 2">DY53</strain>
    </source>
</reference>
<evidence type="ECO:0000313" key="2">
    <source>
        <dbReference type="Proteomes" id="UP000019423"/>
    </source>
</evidence>
<dbReference type="HOGENOM" id="CLU_2409286_0_0_10"/>
<gene>
    <name evidence="1" type="ORF">Hsw_0674</name>
</gene>